<name>L0KAS0_HALHC</name>
<dbReference type="CDD" id="cd05388">
    <property type="entry name" value="CobB_N"/>
    <property type="match status" value="1"/>
</dbReference>
<feature type="active site" description="Nucleophile" evidence="7">
    <location>
        <position position="331"/>
    </location>
</feature>
<feature type="domain" description="CobQ/CobB/MinD/ParA nucleotide binding" evidence="8">
    <location>
        <begin position="5"/>
        <end position="191"/>
    </location>
</feature>
<keyword evidence="11" id="KW-1185">Reference proteome</keyword>
<comment type="domain">
    <text evidence="7">Comprises of two domains. The C-terminal domain contains the binding site for glutamine and catalyzes the hydrolysis of this substrate to glutamate and ammonia. The N-terminal domain is anticipated to bind ATP and cobyrinate and catalyzes the ultimate synthesis of the diamide product. The ammonia produced via the glutaminase domain is probably translocated to the adjacent domain via a molecular tunnel, where it reacts with an activated intermediate.</text>
</comment>
<proteinExistence type="inferred from homology"/>
<evidence type="ECO:0000259" key="8">
    <source>
        <dbReference type="Pfam" id="PF01656"/>
    </source>
</evidence>
<dbReference type="SUPFAM" id="SSF52317">
    <property type="entry name" value="Class I glutamine amidotransferase-like"/>
    <property type="match status" value="1"/>
</dbReference>
<dbReference type="GO" id="GO:0042242">
    <property type="term" value="F:cobyrinic acid a,c-diamide synthase activity"/>
    <property type="evidence" value="ECO:0007669"/>
    <property type="project" value="UniProtKB-UniRule"/>
</dbReference>
<dbReference type="SUPFAM" id="SSF52540">
    <property type="entry name" value="P-loop containing nucleoside triphosphate hydrolases"/>
    <property type="match status" value="1"/>
</dbReference>
<evidence type="ECO:0000256" key="2">
    <source>
        <dbReference type="ARBA" id="ARBA00022598"/>
    </source>
</evidence>
<dbReference type="Pfam" id="PF01656">
    <property type="entry name" value="CbiA"/>
    <property type="match status" value="1"/>
</dbReference>
<accession>L0KAS0</accession>
<keyword evidence="5 7" id="KW-0460">Magnesium</keyword>
<sequence length="459" mass="50895">MNPRVVIAGTESGVGKTTVTIGLMAALDKQGYNVQPYKVGPDYIDPGFHTLVTGNQSRNLDSFFLGEEGVKESFLNAGGESDISIIEGVMGLFDGKKGTDGAGSTAHIAKILETPVVLVMDVKKMARSAVALAYGYQNFDADLNIAGIILNNVGSKGHFEMIKKPLEEEVGVKVLGYLPYQKDLELPERHLGLVPTFESKELANFRSQLVELIEKYIDLEQLVSLSQEGTGVEVTEKKIFTSAKDYNLTLGVAYDEAFNFYYQDNFDLLASRGVDLKFFSPIEDNKLPKVDGLYIGGGFPESFLQQLVNNKSIKQDIYRHIREDLPTYAECGGLMYLTEEIIDNEGKRFPMVGAVSGQVKMTDSLQAMGYVDVKAVRDNILLKQGEKAKGHEFHYSKLINLADESKQVYQLYGGRGEEGRLEGIVRDNLLVSYVHLHFGSQPKVINRFLGYCQKYKRGS</sequence>
<dbReference type="GO" id="GO:0009236">
    <property type="term" value="P:cobalamin biosynthetic process"/>
    <property type="evidence" value="ECO:0007669"/>
    <property type="project" value="UniProtKB-UniRule"/>
</dbReference>
<dbReference type="CDD" id="cd03130">
    <property type="entry name" value="GATase1_CobB"/>
    <property type="match status" value="1"/>
</dbReference>
<comment type="catalytic activity">
    <reaction evidence="7">
        <text>cob(II)yrinate + 2 L-glutamine + 2 ATP + 2 H2O = cob(II)yrinate a,c diamide + 2 L-glutamate + 2 ADP + 2 phosphate + 2 H(+)</text>
        <dbReference type="Rhea" id="RHEA:26289"/>
        <dbReference type="ChEBI" id="CHEBI:15377"/>
        <dbReference type="ChEBI" id="CHEBI:15378"/>
        <dbReference type="ChEBI" id="CHEBI:29985"/>
        <dbReference type="ChEBI" id="CHEBI:30616"/>
        <dbReference type="ChEBI" id="CHEBI:43474"/>
        <dbReference type="ChEBI" id="CHEBI:58359"/>
        <dbReference type="ChEBI" id="CHEBI:58537"/>
        <dbReference type="ChEBI" id="CHEBI:58894"/>
        <dbReference type="ChEBI" id="CHEBI:456216"/>
        <dbReference type="EC" id="6.3.5.11"/>
    </reaction>
</comment>
<dbReference type="Gene3D" id="3.40.50.880">
    <property type="match status" value="1"/>
</dbReference>
<dbReference type="HOGENOM" id="CLU_022752_2_0_9"/>
<comment type="pathway">
    <text evidence="7">Cofactor biosynthesis; adenosylcobalamin biosynthesis; cob(II)yrinate a,c-diamide from sirohydrochlorin (anaerobic route): step 10/10.</text>
</comment>
<dbReference type="STRING" id="748449.Halha_1703"/>
<dbReference type="PANTHER" id="PTHR43873:SF1">
    <property type="entry name" value="COBYRINATE A,C-DIAMIDE SYNTHASE"/>
    <property type="match status" value="1"/>
</dbReference>
<keyword evidence="3 7" id="KW-0547">Nucleotide-binding</keyword>
<dbReference type="Proteomes" id="UP000010880">
    <property type="component" value="Chromosome"/>
</dbReference>
<dbReference type="Gene3D" id="3.40.50.300">
    <property type="entry name" value="P-loop containing nucleotide triphosphate hydrolases"/>
    <property type="match status" value="2"/>
</dbReference>
<dbReference type="AlphaFoldDB" id="L0KAS0"/>
<dbReference type="HAMAP" id="MF_00027">
    <property type="entry name" value="CobB_CbiA"/>
    <property type="match status" value="1"/>
</dbReference>
<evidence type="ECO:0000256" key="5">
    <source>
        <dbReference type="ARBA" id="ARBA00022842"/>
    </source>
</evidence>
<reference evidence="11" key="1">
    <citation type="submission" date="2012-02" db="EMBL/GenBank/DDBJ databases">
        <title>The complete genome of Halobacteroides halobius DSM 5150.</title>
        <authorList>
            <person name="Lucas S."/>
            <person name="Copeland A."/>
            <person name="Lapidus A."/>
            <person name="Glavina del Rio T."/>
            <person name="Dalin E."/>
            <person name="Tice H."/>
            <person name="Bruce D."/>
            <person name="Goodwin L."/>
            <person name="Pitluck S."/>
            <person name="Peters L."/>
            <person name="Mikhailova N."/>
            <person name="Gu W."/>
            <person name="Kyrpides N."/>
            <person name="Mavromatis K."/>
            <person name="Ivanova N."/>
            <person name="Brettin T."/>
            <person name="Detter J.C."/>
            <person name="Han C."/>
            <person name="Larimer F."/>
            <person name="Land M."/>
            <person name="Hauser L."/>
            <person name="Markowitz V."/>
            <person name="Cheng J.-F."/>
            <person name="Hugenholtz P."/>
            <person name="Woyke T."/>
            <person name="Wu D."/>
            <person name="Tindall B."/>
            <person name="Pomrenke H."/>
            <person name="Brambilla E."/>
            <person name="Klenk H.-P."/>
            <person name="Eisen J.A."/>
        </authorList>
    </citation>
    <scope>NUCLEOTIDE SEQUENCE [LARGE SCALE GENOMIC DNA]</scope>
    <source>
        <strain evidence="11">ATCC 35273 / DSM 5150 / MD-1</strain>
    </source>
</reference>
<dbReference type="InterPro" id="IPR027417">
    <property type="entry name" value="P-loop_NTPase"/>
</dbReference>
<dbReference type="InterPro" id="IPR002586">
    <property type="entry name" value="CobQ/CobB/MinD/ParA_Nub-bd_dom"/>
</dbReference>
<dbReference type="KEGG" id="hhl:Halha_1703"/>
<dbReference type="Pfam" id="PF07685">
    <property type="entry name" value="GATase_3"/>
    <property type="match status" value="1"/>
</dbReference>
<evidence type="ECO:0000313" key="10">
    <source>
        <dbReference type="EMBL" id="AGB41640.1"/>
    </source>
</evidence>
<dbReference type="OrthoDB" id="9764035at2"/>
<keyword evidence="6 7" id="KW-0315">Glutamine amidotransferase</keyword>
<dbReference type="NCBIfam" id="TIGR00379">
    <property type="entry name" value="cobB"/>
    <property type="match status" value="1"/>
</dbReference>
<evidence type="ECO:0000256" key="1">
    <source>
        <dbReference type="ARBA" id="ARBA00001946"/>
    </source>
</evidence>
<dbReference type="NCBIfam" id="NF002204">
    <property type="entry name" value="PRK01077.1"/>
    <property type="match status" value="1"/>
</dbReference>
<keyword evidence="7" id="KW-0169">Cobalamin biosynthesis</keyword>
<organism evidence="10 11">
    <name type="scientific">Halobacteroides halobius (strain ATCC 35273 / DSM 5150 / MD-1)</name>
    <dbReference type="NCBI Taxonomy" id="748449"/>
    <lineage>
        <taxon>Bacteria</taxon>
        <taxon>Bacillati</taxon>
        <taxon>Bacillota</taxon>
        <taxon>Clostridia</taxon>
        <taxon>Halanaerobiales</taxon>
        <taxon>Halobacteroidaceae</taxon>
        <taxon>Halobacteroides</taxon>
    </lineage>
</organism>
<dbReference type="RefSeq" id="WP_015327356.1">
    <property type="nucleotide sequence ID" value="NC_019978.1"/>
</dbReference>
<feature type="site" description="Increases nucleophilicity of active site Cys" evidence="7">
    <location>
        <position position="435"/>
    </location>
</feature>
<evidence type="ECO:0000256" key="3">
    <source>
        <dbReference type="ARBA" id="ARBA00022741"/>
    </source>
</evidence>
<feature type="domain" description="CobB/CobQ-like glutamine amidotransferase" evidence="9">
    <location>
        <begin position="250"/>
        <end position="441"/>
    </location>
</feature>
<comment type="similarity">
    <text evidence="7">Belongs to the CobB/CbiA family.</text>
</comment>
<dbReference type="InterPro" id="IPR004484">
    <property type="entry name" value="CbiA/CobB_synth"/>
</dbReference>
<evidence type="ECO:0000259" key="9">
    <source>
        <dbReference type="Pfam" id="PF07685"/>
    </source>
</evidence>
<protein>
    <recommendedName>
        <fullName evidence="7">Cobyrinate a,c-diamide synthase</fullName>
        <ecNumber evidence="7">6.3.5.11</ecNumber>
    </recommendedName>
    <alternativeName>
        <fullName evidence="7">Cobyrinic acid a,c-diamide synthetase</fullName>
    </alternativeName>
</protein>
<comment type="cofactor">
    <cofactor evidence="1 7">
        <name>Mg(2+)</name>
        <dbReference type="ChEBI" id="CHEBI:18420"/>
    </cofactor>
</comment>
<evidence type="ECO:0000256" key="7">
    <source>
        <dbReference type="HAMAP-Rule" id="MF_00027"/>
    </source>
</evidence>
<dbReference type="EC" id="6.3.5.11" evidence="7"/>
<dbReference type="UniPathway" id="UPA00148">
    <property type="reaction ID" value="UER00231"/>
</dbReference>
<dbReference type="GO" id="GO:0005524">
    <property type="term" value="F:ATP binding"/>
    <property type="evidence" value="ECO:0007669"/>
    <property type="project" value="UniProtKB-UniRule"/>
</dbReference>
<comment type="miscellaneous">
    <text evidence="7">The a and c carboxylates of cobyrinate are activated for nucleophilic attack via formation of a phosphorylated intermediate by ATP. CbiA catalyzes first the amidation of the c-carboxylate, and then that of the a-carboxylate.</text>
</comment>
<keyword evidence="2 7" id="KW-0436">Ligase</keyword>
<dbReference type="PANTHER" id="PTHR43873">
    <property type="entry name" value="COBYRINATE A,C-DIAMIDE SYNTHASE"/>
    <property type="match status" value="1"/>
</dbReference>
<dbReference type="PROSITE" id="PS51274">
    <property type="entry name" value="GATASE_COBBQ"/>
    <property type="match status" value="1"/>
</dbReference>
<evidence type="ECO:0000313" key="11">
    <source>
        <dbReference type="Proteomes" id="UP000010880"/>
    </source>
</evidence>
<dbReference type="EMBL" id="CP003359">
    <property type="protein sequence ID" value="AGB41640.1"/>
    <property type="molecule type" value="Genomic_DNA"/>
</dbReference>
<dbReference type="InterPro" id="IPR029062">
    <property type="entry name" value="Class_I_gatase-like"/>
</dbReference>
<evidence type="ECO:0000256" key="6">
    <source>
        <dbReference type="ARBA" id="ARBA00022962"/>
    </source>
</evidence>
<dbReference type="PATRIC" id="fig|748449.3.peg.1656"/>
<dbReference type="InterPro" id="IPR011698">
    <property type="entry name" value="GATase_3"/>
</dbReference>
<gene>
    <name evidence="7" type="primary">cbiA</name>
    <name evidence="10" type="ordered locus">Halha_1703</name>
</gene>
<keyword evidence="4 7" id="KW-0067">ATP-binding</keyword>
<comment type="function">
    <text evidence="7">Catalyzes the ATP-dependent amidation of the two carboxylate groups at positions a and c of cobyrinate, using either L-glutamine or ammonia as the nitrogen source.</text>
</comment>
<dbReference type="eggNOG" id="COG1797">
    <property type="taxonomic scope" value="Bacteria"/>
</dbReference>
<evidence type="ECO:0000256" key="4">
    <source>
        <dbReference type="ARBA" id="ARBA00022840"/>
    </source>
</evidence>